<organism evidence="1 2">
    <name type="scientific">Streptomyces sulfonofaciens</name>
    <dbReference type="NCBI Taxonomy" id="68272"/>
    <lineage>
        <taxon>Bacteria</taxon>
        <taxon>Bacillati</taxon>
        <taxon>Actinomycetota</taxon>
        <taxon>Actinomycetes</taxon>
        <taxon>Kitasatosporales</taxon>
        <taxon>Streptomycetaceae</taxon>
        <taxon>Streptomyces</taxon>
    </lineage>
</organism>
<sequence>MAGTAYGPPAAFLHADTGLYGIAGEAWLRVPVYVSGLLRFPLKDNDFKEQYGDIGDAAEHKLLVSAVKEAQDFLTAYGDPVTLTKKIAHDGDYLKKTTPPPEFYAQAVWAAYRAQHAANQFASRARSLRATLEKSPHDFAKNAALVRGAFTGAGGLSSLSAEQKGCFAELLRTAKRTPSAFQGVQKALADRMGTKSKTCVSAREASKEYEGQALAFDGAADEAWAEWLEYRGAQPSQALDVCVVNVAVPVGTADLGGQAPKAKALAARSAYNVLLDALGKASDEVACKACLAADLGGFDRQSQALPDALSSLHQWAGAMAAGWDDVFAGLARACALSDDVLGDPAKLNGALAFDEGAKAWETLATATGRFTESALVGLVFEPWGLPLSAS</sequence>
<keyword evidence="2" id="KW-1185">Reference proteome</keyword>
<name>A0A919GML2_9ACTN</name>
<reference evidence="1" key="2">
    <citation type="submission" date="2020-09" db="EMBL/GenBank/DDBJ databases">
        <authorList>
            <person name="Sun Q."/>
            <person name="Ohkuma M."/>
        </authorList>
    </citation>
    <scope>NUCLEOTIDE SEQUENCE</scope>
    <source>
        <strain evidence="1">JCM 5069</strain>
    </source>
</reference>
<evidence type="ECO:0000313" key="1">
    <source>
        <dbReference type="EMBL" id="GHH86853.1"/>
    </source>
</evidence>
<dbReference type="EMBL" id="BNCD01000024">
    <property type="protein sequence ID" value="GHH86853.1"/>
    <property type="molecule type" value="Genomic_DNA"/>
</dbReference>
<accession>A0A919GML2</accession>
<evidence type="ECO:0000313" key="2">
    <source>
        <dbReference type="Proteomes" id="UP000603708"/>
    </source>
</evidence>
<proteinExistence type="predicted"/>
<gene>
    <name evidence="1" type="ORF">GCM10018793_60390</name>
</gene>
<dbReference type="AlphaFoldDB" id="A0A919GML2"/>
<comment type="caution">
    <text evidence="1">The sequence shown here is derived from an EMBL/GenBank/DDBJ whole genome shotgun (WGS) entry which is preliminary data.</text>
</comment>
<reference evidence="1" key="1">
    <citation type="journal article" date="2014" name="Int. J. Syst. Evol. Microbiol.">
        <title>Complete genome sequence of Corynebacterium casei LMG S-19264T (=DSM 44701T), isolated from a smear-ripened cheese.</title>
        <authorList>
            <consortium name="US DOE Joint Genome Institute (JGI-PGF)"/>
            <person name="Walter F."/>
            <person name="Albersmeier A."/>
            <person name="Kalinowski J."/>
            <person name="Ruckert C."/>
        </authorList>
    </citation>
    <scope>NUCLEOTIDE SEQUENCE</scope>
    <source>
        <strain evidence="1">JCM 5069</strain>
    </source>
</reference>
<dbReference type="Proteomes" id="UP000603708">
    <property type="component" value="Unassembled WGS sequence"/>
</dbReference>
<protein>
    <submittedName>
        <fullName evidence="1">Uncharacterized protein</fullName>
    </submittedName>
</protein>
<dbReference type="RefSeq" id="WP_189937529.1">
    <property type="nucleotide sequence ID" value="NZ_BNCD01000024.1"/>
</dbReference>